<dbReference type="GeneID" id="13882358"/>
<dbReference type="InParanoid" id="H2AUI4"/>
<feature type="region of interest" description="Disordered" evidence="1">
    <location>
        <begin position="442"/>
        <end position="462"/>
    </location>
</feature>
<evidence type="ECO:0000259" key="2">
    <source>
        <dbReference type="Pfam" id="PF11988"/>
    </source>
</evidence>
<dbReference type="STRING" id="1071382.H2AUI4"/>
<dbReference type="GO" id="GO:0007094">
    <property type="term" value="P:mitotic spindle assembly checkpoint signaling"/>
    <property type="evidence" value="ECO:0007669"/>
    <property type="project" value="TreeGrafter"/>
</dbReference>
<reference evidence="4 5" key="1">
    <citation type="journal article" date="2011" name="Proc. Natl. Acad. Sci. U.S.A.">
        <title>Evolutionary erosion of yeast sex chromosomes by mating-type switching accidents.</title>
        <authorList>
            <person name="Gordon J.L."/>
            <person name="Armisen D."/>
            <person name="Proux-Wera E."/>
            <person name="Oheigeartaigh S.S."/>
            <person name="Byrne K.P."/>
            <person name="Wolfe K.H."/>
        </authorList>
    </citation>
    <scope>NUCLEOTIDE SEQUENCE [LARGE SCALE GENOMIC DNA]</scope>
    <source>
        <strain evidence="5">ATCC 22294 / BCRC 22015 / CBS 2517 / CECT 1963 / NBRC 1671 / NRRL Y-8276</strain>
    </source>
</reference>
<dbReference type="KEGG" id="kaf:KAFR_0D03860"/>
<keyword evidence="5" id="KW-1185">Reference proteome</keyword>
<feature type="compositionally biased region" description="Acidic residues" evidence="1">
    <location>
        <begin position="401"/>
        <end position="412"/>
    </location>
</feature>
<dbReference type="Gene3D" id="1.20.58.1440">
    <property type="match status" value="1"/>
</dbReference>
<dbReference type="Pfam" id="PF11989">
    <property type="entry name" value="Dsl1_C"/>
    <property type="match status" value="1"/>
</dbReference>
<dbReference type="InterPro" id="IPR046362">
    <property type="entry name" value="Zw10/DSL1_C_sf"/>
</dbReference>
<sequence length="766" mass="89012">MEPVLPDRETLISLVEQNLILKNKNTIDDPSLEMNKILEEESKLSEELRDLTKLKTISSLLKEVNVNFELLEFENCYYSLKSLRSKLTENNSVFIKQTYRFQRSTALYIDSLHSKLIDSIHEVITTKFWNITSNTIKFNPKIKIGDDDVQFDYTEFMSFAKSSFFTKDTSSSEFWFLATMELGDYKENVRSKLNDINRNFIEFNNIIGSIKNLIYDDSVNVTYSTQDNILSFQKGESNDYLEKIIEKSQAIVNFLTETFLPNNLYVIVSEVGSLLSTELFKTAKSNASQLLRDRKNPLIDLVRSINSSLIKLSNEIKSNWKYNGSDIDHLLNDEKVYINLLIDKTFDAEIKMLRESFKNKENFTVNAKVPFATAAKYENNQTILPRGKKNEEPSKSTGEDHAEDDWGWDPELDVSSEKGVEIDEDDAWDDHIDLNIDEDDTVNQETNNHDHTSKADVASIGPDVDDGWDDEWDIGENLSSPKKTKAELSINAETLSVEITKLPTLFKKSLQNFLGDCEKIGFNKSDAQYFEYKLNLLQTSFFAIATAHFNKDNWYQLYIDTRQICSENSNLLRLEELATRFLENNIFVREKTAYNLISMQLKELMTNERNPSWESVIEHLLPFIQHEIIEPLTRIGGEESMNEIIKFFNFLYNDCIVRVIQQWDIISEKNSENISELVSLVASNTDVPHLHNIPKYKELRDKFIFIGKFLPLHLKEIMELFYNGDFYLFSTQEIIQWLRLLFADTPIRKNAIDDIYEIREVALEDQ</sequence>
<dbReference type="GO" id="GO:0032581">
    <property type="term" value="P:ER-dependent peroxisome organization"/>
    <property type="evidence" value="ECO:0007669"/>
    <property type="project" value="EnsemblFungi"/>
</dbReference>
<dbReference type="OrthoDB" id="534815at2759"/>
<organism evidence="4 5">
    <name type="scientific">Kazachstania africana (strain ATCC 22294 / BCRC 22015 / CBS 2517 / CECT 1963 / NBRC 1671 / NRRL Y-8276)</name>
    <name type="common">Yeast</name>
    <name type="synonym">Kluyveromyces africanus</name>
    <dbReference type="NCBI Taxonomy" id="1071382"/>
    <lineage>
        <taxon>Eukaryota</taxon>
        <taxon>Fungi</taxon>
        <taxon>Dikarya</taxon>
        <taxon>Ascomycota</taxon>
        <taxon>Saccharomycotina</taxon>
        <taxon>Saccharomycetes</taxon>
        <taxon>Saccharomycetales</taxon>
        <taxon>Saccharomycetaceae</taxon>
        <taxon>Kazachstania</taxon>
    </lineage>
</organism>
<evidence type="ECO:0000259" key="3">
    <source>
        <dbReference type="Pfam" id="PF11989"/>
    </source>
</evidence>
<evidence type="ECO:0008006" key="6">
    <source>
        <dbReference type="Google" id="ProtNLM"/>
    </source>
</evidence>
<dbReference type="Gene3D" id="1.20.58.2230">
    <property type="entry name" value="Retrograde transport protein Dsl1, N-terminal domain"/>
    <property type="match status" value="1"/>
</dbReference>
<protein>
    <recommendedName>
        <fullName evidence="6">Retrograde transport protein Dsl1 C-terminal domain-containing protein</fullName>
    </recommendedName>
</protein>
<dbReference type="RefSeq" id="XP_003957169.1">
    <property type="nucleotide sequence ID" value="XM_003957120.1"/>
</dbReference>
<dbReference type="PANTHER" id="PTHR12205:SF0">
    <property type="entry name" value="CENTROMERE_KINETOCHORE PROTEIN ZW10 HOMOLOG"/>
    <property type="match status" value="1"/>
</dbReference>
<feature type="domain" description="Retrograde transport protein Dsl1 N-terminal" evidence="2">
    <location>
        <begin position="5"/>
        <end position="354"/>
    </location>
</feature>
<name>H2AUI4_KAZAF</name>
<dbReference type="Gene3D" id="1.10.287.3290">
    <property type="match status" value="1"/>
</dbReference>
<dbReference type="AlphaFoldDB" id="H2AUI4"/>
<dbReference type="InterPro" id="IPR021876">
    <property type="entry name" value="Dsl1_C"/>
</dbReference>
<dbReference type="Proteomes" id="UP000005220">
    <property type="component" value="Chromosome 4"/>
</dbReference>
<dbReference type="HOGENOM" id="CLU_357169_0_0_1"/>
<evidence type="ECO:0000313" key="4">
    <source>
        <dbReference type="EMBL" id="CCF58034.1"/>
    </source>
</evidence>
<accession>H2AUI4</accession>
<feature type="compositionally biased region" description="Basic and acidic residues" evidence="1">
    <location>
        <begin position="388"/>
        <end position="400"/>
    </location>
</feature>
<dbReference type="GO" id="GO:1990423">
    <property type="term" value="C:RZZ complex"/>
    <property type="evidence" value="ECO:0007669"/>
    <property type="project" value="TreeGrafter"/>
</dbReference>
<proteinExistence type="predicted"/>
<dbReference type="InterPro" id="IPR038442">
    <property type="entry name" value="Dsl1_N_sf"/>
</dbReference>
<feature type="domain" description="Retrograde transport protein Dsl1 C-terminal" evidence="3">
    <location>
        <begin position="571"/>
        <end position="763"/>
    </location>
</feature>
<dbReference type="Pfam" id="PF11988">
    <property type="entry name" value="Dsl1_N"/>
    <property type="match status" value="1"/>
</dbReference>
<dbReference type="GO" id="GO:0006888">
    <property type="term" value="P:endoplasmic reticulum to Golgi vesicle-mediated transport"/>
    <property type="evidence" value="ECO:0007669"/>
    <property type="project" value="TreeGrafter"/>
</dbReference>
<dbReference type="PANTHER" id="PTHR12205">
    <property type="entry name" value="CENTROMERE/KINETOCHORE PROTEIN ZW10"/>
    <property type="match status" value="1"/>
</dbReference>
<evidence type="ECO:0000256" key="1">
    <source>
        <dbReference type="SAM" id="MobiDB-lite"/>
    </source>
</evidence>
<dbReference type="eggNOG" id="ENOG502QR7Q">
    <property type="taxonomic scope" value="Eukaryota"/>
</dbReference>
<dbReference type="FunCoup" id="H2AUI4">
    <property type="interactions" value="58"/>
</dbReference>
<evidence type="ECO:0000313" key="5">
    <source>
        <dbReference type="Proteomes" id="UP000005220"/>
    </source>
</evidence>
<dbReference type="GO" id="GO:0006890">
    <property type="term" value="P:retrograde vesicle-mediated transport, Golgi to endoplasmic reticulum"/>
    <property type="evidence" value="ECO:0007669"/>
    <property type="project" value="EnsemblFungi"/>
</dbReference>
<gene>
    <name evidence="4" type="primary">KAFR0D03860</name>
    <name evidence="4" type="ORF">KAFR_0D03860</name>
</gene>
<feature type="region of interest" description="Disordered" evidence="1">
    <location>
        <begin position="382"/>
        <end position="412"/>
    </location>
</feature>
<dbReference type="InterPro" id="IPR021875">
    <property type="entry name" value="Dsl1_N_dom"/>
</dbReference>
<dbReference type="EMBL" id="HE650824">
    <property type="protein sequence ID" value="CCF58034.1"/>
    <property type="molecule type" value="Genomic_DNA"/>
</dbReference>
<dbReference type="Gene3D" id="1.10.357.150">
    <property type="match status" value="1"/>
</dbReference>
<dbReference type="GO" id="GO:0005634">
    <property type="term" value="C:nucleus"/>
    <property type="evidence" value="ECO:0007669"/>
    <property type="project" value="EnsemblFungi"/>
</dbReference>
<dbReference type="GO" id="GO:0070939">
    <property type="term" value="C:Dsl1/NZR complex"/>
    <property type="evidence" value="ECO:0007669"/>
    <property type="project" value="EnsemblFungi"/>
</dbReference>